<organism evidence="1">
    <name type="scientific">Rhizophora mucronata</name>
    <name type="common">Asiatic mangrove</name>
    <dbReference type="NCBI Taxonomy" id="61149"/>
    <lineage>
        <taxon>Eukaryota</taxon>
        <taxon>Viridiplantae</taxon>
        <taxon>Streptophyta</taxon>
        <taxon>Embryophyta</taxon>
        <taxon>Tracheophyta</taxon>
        <taxon>Spermatophyta</taxon>
        <taxon>Magnoliopsida</taxon>
        <taxon>eudicotyledons</taxon>
        <taxon>Gunneridae</taxon>
        <taxon>Pentapetalae</taxon>
        <taxon>rosids</taxon>
        <taxon>fabids</taxon>
        <taxon>Malpighiales</taxon>
        <taxon>Rhizophoraceae</taxon>
        <taxon>Rhizophora</taxon>
    </lineage>
</organism>
<name>A0A2P2IPD1_RHIMU</name>
<reference evidence="1" key="1">
    <citation type="submission" date="2018-02" db="EMBL/GenBank/DDBJ databases">
        <title>Rhizophora mucronata_Transcriptome.</title>
        <authorList>
            <person name="Meera S.P."/>
            <person name="Sreeshan A."/>
            <person name="Augustine A."/>
        </authorList>
    </citation>
    <scope>NUCLEOTIDE SEQUENCE</scope>
    <source>
        <tissue evidence="1">Leaf</tissue>
    </source>
</reference>
<sequence>MSSSEENCNGLSILVRSLQKYLVLCNFCWDLRCGNTAIWNKCPSPFQVFEEHGRSLLYI</sequence>
<protein>
    <submittedName>
        <fullName evidence="1">Uncharacterized protein</fullName>
    </submittedName>
</protein>
<proteinExistence type="predicted"/>
<dbReference type="AlphaFoldDB" id="A0A2P2IPD1"/>
<evidence type="ECO:0000313" key="1">
    <source>
        <dbReference type="EMBL" id="MBW83071.1"/>
    </source>
</evidence>
<accession>A0A2P2IPD1</accession>
<dbReference type="EMBL" id="GGEC01002588">
    <property type="protein sequence ID" value="MBW83071.1"/>
    <property type="molecule type" value="Transcribed_RNA"/>
</dbReference>